<keyword evidence="1" id="KW-0677">Repeat</keyword>
<dbReference type="Pfam" id="PF24883">
    <property type="entry name" value="NPHP3_N"/>
    <property type="match status" value="1"/>
</dbReference>
<dbReference type="AlphaFoldDB" id="A0A4Y7U2D2"/>
<dbReference type="SUPFAM" id="SSF52540">
    <property type="entry name" value="P-loop containing nucleoside triphosphate hydrolases"/>
    <property type="match status" value="1"/>
</dbReference>
<sequence>MSARPEDGQNTPAGDSIYNTWDHSRHQYSKYHVGDIHNNITYLHGPSSSPGTSKGPQDRLEEYVSKGAAHDSAERGTDAPKCFPETRKAVQDEMLSHVEHGEAKVVWLTGPAGAGKTAIMGSIADECHAKGWLAGSFFISASAMKVDRCSKQYLIPTLAYHLFQLDIPGLPTAILASIAANPSVFDKRLDQQVELLILTPIRKVRETPDESSWPRAILVDGVDECSADDGREFETESDRRRSKEDNQREVLSALIRAVDDPSFPFYFIIASRPEKHIDNYFSSLPAHATKTVFLDAKFSPKADIELYAKSMLNTIGMDCSLEEQWYSQVGEALGIEDVPRHLAQQSSGQFIYVATAIRYIQDKSGAPYKLLERVLNWQPRNCSNPFAALDMLYLGILQTSPDPALAVEWLHCASGNINLVTWTLFRLTFGPKGWLQRCILESFPGETEHLLSPLVSLVRIVDAKGNPDFYFYHQTLSDFLKDPTRCGTLHIAKHEVTKFWVHRCVEILKNKGPQGQIPPKDGSNGVVPEFCFMLSYCINHPHKKEYDASHLDWWFSHLLQDEAKNAVLGAFSNVHQNVCIVSHR</sequence>
<accession>A0A4Y7U2D2</accession>
<feature type="domain" description="Nephrocystin 3-like N-terminal" evidence="3">
    <location>
        <begin position="99"/>
        <end position="229"/>
    </location>
</feature>
<dbReference type="InterPro" id="IPR027417">
    <property type="entry name" value="P-loop_NTPase"/>
</dbReference>
<dbReference type="STRING" id="71717.A0A4Y7U2D2"/>
<evidence type="ECO:0000313" key="4">
    <source>
        <dbReference type="EMBL" id="TEB40218.1"/>
    </source>
</evidence>
<dbReference type="PANTHER" id="PTHR10039:SF14">
    <property type="entry name" value="NACHT DOMAIN-CONTAINING PROTEIN"/>
    <property type="match status" value="1"/>
</dbReference>
<evidence type="ECO:0000256" key="2">
    <source>
        <dbReference type="SAM" id="MobiDB-lite"/>
    </source>
</evidence>
<dbReference type="PANTHER" id="PTHR10039">
    <property type="entry name" value="AMELOGENIN"/>
    <property type="match status" value="1"/>
</dbReference>
<proteinExistence type="predicted"/>
<protein>
    <recommendedName>
        <fullName evidence="3">Nephrocystin 3-like N-terminal domain-containing protein</fullName>
    </recommendedName>
</protein>
<reference evidence="4 5" key="1">
    <citation type="journal article" date="2019" name="Nat. Ecol. Evol.">
        <title>Megaphylogeny resolves global patterns of mushroom evolution.</title>
        <authorList>
            <person name="Varga T."/>
            <person name="Krizsan K."/>
            <person name="Foldi C."/>
            <person name="Dima B."/>
            <person name="Sanchez-Garcia M."/>
            <person name="Sanchez-Ramirez S."/>
            <person name="Szollosi G.J."/>
            <person name="Szarkandi J.G."/>
            <person name="Papp V."/>
            <person name="Albert L."/>
            <person name="Andreopoulos W."/>
            <person name="Angelini C."/>
            <person name="Antonin V."/>
            <person name="Barry K.W."/>
            <person name="Bougher N.L."/>
            <person name="Buchanan P."/>
            <person name="Buyck B."/>
            <person name="Bense V."/>
            <person name="Catcheside P."/>
            <person name="Chovatia M."/>
            <person name="Cooper J."/>
            <person name="Damon W."/>
            <person name="Desjardin D."/>
            <person name="Finy P."/>
            <person name="Geml J."/>
            <person name="Haridas S."/>
            <person name="Hughes K."/>
            <person name="Justo A."/>
            <person name="Karasinski D."/>
            <person name="Kautmanova I."/>
            <person name="Kiss B."/>
            <person name="Kocsube S."/>
            <person name="Kotiranta H."/>
            <person name="LaButti K.M."/>
            <person name="Lechner B.E."/>
            <person name="Liimatainen K."/>
            <person name="Lipzen A."/>
            <person name="Lukacs Z."/>
            <person name="Mihaltcheva S."/>
            <person name="Morgado L.N."/>
            <person name="Niskanen T."/>
            <person name="Noordeloos M.E."/>
            <person name="Ohm R.A."/>
            <person name="Ortiz-Santana B."/>
            <person name="Ovrebo C."/>
            <person name="Racz N."/>
            <person name="Riley R."/>
            <person name="Savchenko A."/>
            <person name="Shiryaev A."/>
            <person name="Soop K."/>
            <person name="Spirin V."/>
            <person name="Szebenyi C."/>
            <person name="Tomsovsky M."/>
            <person name="Tulloss R.E."/>
            <person name="Uehling J."/>
            <person name="Grigoriev I.V."/>
            <person name="Vagvolgyi C."/>
            <person name="Papp T."/>
            <person name="Martin F.M."/>
            <person name="Miettinen O."/>
            <person name="Hibbett D.S."/>
            <person name="Nagy L.G."/>
        </authorList>
    </citation>
    <scope>NUCLEOTIDE SEQUENCE [LARGE SCALE GENOMIC DNA]</scope>
    <source>
        <strain evidence="4 5">FP101781</strain>
    </source>
</reference>
<dbReference type="Gene3D" id="3.40.50.300">
    <property type="entry name" value="P-loop containing nucleotide triphosphate hydrolases"/>
    <property type="match status" value="1"/>
</dbReference>
<evidence type="ECO:0000259" key="3">
    <source>
        <dbReference type="Pfam" id="PF24883"/>
    </source>
</evidence>
<comment type="caution">
    <text evidence="4">The sequence shown here is derived from an EMBL/GenBank/DDBJ whole genome shotgun (WGS) entry which is preliminary data.</text>
</comment>
<gene>
    <name evidence="4" type="ORF">FA13DRAFT_1808459</name>
</gene>
<organism evidence="4 5">
    <name type="scientific">Coprinellus micaceus</name>
    <name type="common">Glistening ink-cap mushroom</name>
    <name type="synonym">Coprinus micaceus</name>
    <dbReference type="NCBI Taxonomy" id="71717"/>
    <lineage>
        <taxon>Eukaryota</taxon>
        <taxon>Fungi</taxon>
        <taxon>Dikarya</taxon>
        <taxon>Basidiomycota</taxon>
        <taxon>Agaricomycotina</taxon>
        <taxon>Agaricomycetes</taxon>
        <taxon>Agaricomycetidae</taxon>
        <taxon>Agaricales</taxon>
        <taxon>Agaricineae</taxon>
        <taxon>Psathyrellaceae</taxon>
        <taxon>Coprinellus</taxon>
    </lineage>
</organism>
<dbReference type="Proteomes" id="UP000298030">
    <property type="component" value="Unassembled WGS sequence"/>
</dbReference>
<feature type="compositionally biased region" description="Polar residues" evidence="2">
    <location>
        <begin position="8"/>
        <end position="20"/>
    </location>
</feature>
<evidence type="ECO:0000256" key="1">
    <source>
        <dbReference type="ARBA" id="ARBA00022737"/>
    </source>
</evidence>
<dbReference type="EMBL" id="QPFP01000001">
    <property type="protein sequence ID" value="TEB40218.1"/>
    <property type="molecule type" value="Genomic_DNA"/>
</dbReference>
<keyword evidence="5" id="KW-1185">Reference proteome</keyword>
<evidence type="ECO:0000313" key="5">
    <source>
        <dbReference type="Proteomes" id="UP000298030"/>
    </source>
</evidence>
<dbReference type="InterPro" id="IPR056884">
    <property type="entry name" value="NPHP3-like_N"/>
</dbReference>
<name>A0A4Y7U2D2_COPMI</name>
<feature type="region of interest" description="Disordered" evidence="2">
    <location>
        <begin position="1"/>
        <end position="20"/>
    </location>
</feature>
<dbReference type="OrthoDB" id="626167at2759"/>